<reference evidence="1 2" key="1">
    <citation type="submission" date="2014-04" db="EMBL/GenBank/DDBJ databases">
        <authorList>
            <consortium name="DOE Joint Genome Institute"/>
            <person name="Kuo A."/>
            <person name="Kohler A."/>
            <person name="Costa M.D."/>
            <person name="Nagy L.G."/>
            <person name="Floudas D."/>
            <person name="Copeland A."/>
            <person name="Barry K.W."/>
            <person name="Cichocki N."/>
            <person name="Veneault-Fourrey C."/>
            <person name="LaButti K."/>
            <person name="Lindquist E.A."/>
            <person name="Lipzen A."/>
            <person name="Lundell T."/>
            <person name="Morin E."/>
            <person name="Murat C."/>
            <person name="Sun H."/>
            <person name="Tunlid A."/>
            <person name="Henrissat B."/>
            <person name="Grigoriev I.V."/>
            <person name="Hibbett D.S."/>
            <person name="Martin F."/>
            <person name="Nordberg H.P."/>
            <person name="Cantor M.N."/>
            <person name="Hua S.X."/>
        </authorList>
    </citation>
    <scope>NUCLEOTIDE SEQUENCE [LARGE SCALE GENOMIC DNA]</scope>
    <source>
        <strain evidence="1 2">441</strain>
    </source>
</reference>
<protein>
    <submittedName>
        <fullName evidence="1">Unplaced genomic scaffold scaffold_14, whole genome shotgun sequence</fullName>
    </submittedName>
</protein>
<evidence type="ECO:0000313" key="2">
    <source>
        <dbReference type="Proteomes" id="UP000054018"/>
    </source>
</evidence>
<feature type="non-terminal residue" evidence="1">
    <location>
        <position position="1"/>
    </location>
</feature>
<evidence type="ECO:0000313" key="1">
    <source>
        <dbReference type="EMBL" id="KIK27080.1"/>
    </source>
</evidence>
<dbReference type="AlphaFoldDB" id="A0A0C9YPW2"/>
<name>A0A0C9YPW2_9AGAM</name>
<dbReference type="Proteomes" id="UP000054018">
    <property type="component" value="Unassembled WGS sequence"/>
</dbReference>
<keyword evidence="2" id="KW-1185">Reference proteome</keyword>
<sequence length="64" mass="7035">MVCGGDLVRFSFNRVVLVSTRSIYIAQLAYAERAVRTIAHPTSGPILNAGSLGSRMSFWDTYNP</sequence>
<gene>
    <name evidence="1" type="ORF">PISMIDRAFT_675397</name>
</gene>
<organism evidence="1 2">
    <name type="scientific">Pisolithus microcarpus 441</name>
    <dbReference type="NCBI Taxonomy" id="765257"/>
    <lineage>
        <taxon>Eukaryota</taxon>
        <taxon>Fungi</taxon>
        <taxon>Dikarya</taxon>
        <taxon>Basidiomycota</taxon>
        <taxon>Agaricomycotina</taxon>
        <taxon>Agaricomycetes</taxon>
        <taxon>Agaricomycetidae</taxon>
        <taxon>Boletales</taxon>
        <taxon>Sclerodermatineae</taxon>
        <taxon>Pisolithaceae</taxon>
        <taxon>Pisolithus</taxon>
    </lineage>
</organism>
<accession>A0A0C9YPW2</accession>
<proteinExistence type="predicted"/>
<reference evidence="2" key="2">
    <citation type="submission" date="2015-01" db="EMBL/GenBank/DDBJ databases">
        <title>Evolutionary Origins and Diversification of the Mycorrhizal Mutualists.</title>
        <authorList>
            <consortium name="DOE Joint Genome Institute"/>
            <consortium name="Mycorrhizal Genomics Consortium"/>
            <person name="Kohler A."/>
            <person name="Kuo A."/>
            <person name="Nagy L.G."/>
            <person name="Floudas D."/>
            <person name="Copeland A."/>
            <person name="Barry K.W."/>
            <person name="Cichocki N."/>
            <person name="Veneault-Fourrey C."/>
            <person name="LaButti K."/>
            <person name="Lindquist E.A."/>
            <person name="Lipzen A."/>
            <person name="Lundell T."/>
            <person name="Morin E."/>
            <person name="Murat C."/>
            <person name="Riley R."/>
            <person name="Ohm R."/>
            <person name="Sun H."/>
            <person name="Tunlid A."/>
            <person name="Henrissat B."/>
            <person name="Grigoriev I.V."/>
            <person name="Hibbett D.S."/>
            <person name="Martin F."/>
        </authorList>
    </citation>
    <scope>NUCLEOTIDE SEQUENCE [LARGE SCALE GENOMIC DNA]</scope>
    <source>
        <strain evidence="2">441</strain>
    </source>
</reference>
<dbReference type="HOGENOM" id="CLU_2868528_0_0_1"/>
<dbReference type="EMBL" id="KN833698">
    <property type="protein sequence ID" value="KIK27080.1"/>
    <property type="molecule type" value="Genomic_DNA"/>
</dbReference>